<feature type="domain" description="Acyl-CoA thioesterase 2 C-terminal" evidence="4">
    <location>
        <begin position="177"/>
        <end position="280"/>
    </location>
</feature>
<dbReference type="Proteomes" id="UP000325811">
    <property type="component" value="Chromosome II"/>
</dbReference>
<dbReference type="SUPFAM" id="SSF54637">
    <property type="entry name" value="Thioesterase/thiol ester dehydrase-isomerase"/>
    <property type="match status" value="2"/>
</dbReference>
<feature type="region of interest" description="Disordered" evidence="3">
    <location>
        <begin position="282"/>
        <end position="302"/>
    </location>
</feature>
<feature type="compositionally biased region" description="Basic and acidic residues" evidence="3">
    <location>
        <begin position="282"/>
        <end position="294"/>
    </location>
</feature>
<dbReference type="AlphaFoldDB" id="A0A5Q4ZJU1"/>
<dbReference type="Pfam" id="PF02551">
    <property type="entry name" value="Acyl_CoA_thio"/>
    <property type="match status" value="1"/>
</dbReference>
<protein>
    <submittedName>
        <fullName evidence="6">Acyl-CoA thioesterase II</fullName>
    </submittedName>
</protein>
<dbReference type="RefSeq" id="WP_165188975.1">
    <property type="nucleotide sequence ID" value="NZ_LR699554.1"/>
</dbReference>
<dbReference type="InterPro" id="IPR029069">
    <property type="entry name" value="HotDog_dom_sf"/>
</dbReference>
<dbReference type="KEGG" id="pdio:PDMSB3_2481.1"/>
<evidence type="ECO:0000259" key="4">
    <source>
        <dbReference type="Pfam" id="PF02551"/>
    </source>
</evidence>
<dbReference type="InterPro" id="IPR042171">
    <property type="entry name" value="Acyl-CoA_hotdog"/>
</dbReference>
<evidence type="ECO:0000256" key="2">
    <source>
        <dbReference type="ARBA" id="ARBA00022801"/>
    </source>
</evidence>
<reference evidence="6 7" key="1">
    <citation type="submission" date="2019-08" db="EMBL/GenBank/DDBJ databases">
        <authorList>
            <person name="Herpell B J."/>
        </authorList>
    </citation>
    <scope>NUCLEOTIDE SEQUENCE [LARGE SCALE GENOMIC DNA]</scope>
    <source>
        <strain evidence="7">Msb3</strain>
    </source>
</reference>
<dbReference type="PANTHER" id="PTHR11066:SF34">
    <property type="entry name" value="ACYL-COENZYME A THIOESTERASE 8"/>
    <property type="match status" value="1"/>
</dbReference>
<dbReference type="CDD" id="cd03444">
    <property type="entry name" value="Thioesterase_II_repeat1"/>
    <property type="match status" value="1"/>
</dbReference>
<evidence type="ECO:0000259" key="5">
    <source>
        <dbReference type="Pfam" id="PF13622"/>
    </source>
</evidence>
<dbReference type="GO" id="GO:0006637">
    <property type="term" value="P:acyl-CoA metabolic process"/>
    <property type="evidence" value="ECO:0007669"/>
    <property type="project" value="InterPro"/>
</dbReference>
<proteinExistence type="inferred from homology"/>
<dbReference type="GO" id="GO:0009062">
    <property type="term" value="P:fatty acid catabolic process"/>
    <property type="evidence" value="ECO:0007669"/>
    <property type="project" value="TreeGrafter"/>
</dbReference>
<feature type="domain" description="Acyl-CoA thioesterase-like N-terminal HotDog" evidence="5">
    <location>
        <begin position="30"/>
        <end position="109"/>
    </location>
</feature>
<evidence type="ECO:0000313" key="7">
    <source>
        <dbReference type="Proteomes" id="UP000325811"/>
    </source>
</evidence>
<gene>
    <name evidence="6" type="ORF">PDMSB3_2481</name>
</gene>
<comment type="similarity">
    <text evidence="1">Belongs to the C/M/P thioester hydrolase family.</text>
</comment>
<keyword evidence="7" id="KW-1185">Reference proteome</keyword>
<evidence type="ECO:0000313" key="6">
    <source>
        <dbReference type="EMBL" id="VVD33765.1"/>
    </source>
</evidence>
<dbReference type="EMBL" id="LR699554">
    <property type="protein sequence ID" value="VVD33765.1"/>
    <property type="molecule type" value="Genomic_DNA"/>
</dbReference>
<sequence length="302" mass="34573">MALTVAGLLDLLRLRRETLTRFTGWSPPDGARRIYGGQMLAQSIMAMGQTVREPHRLHSMQGYFLQPGDVTKPITFDVRIIREGRNFSTRLVLALQDDTPIFSGAASFQSPEGEYRHFQAMPEVFPPERMQSEEAFYADQLHLLENCRSHVPLIMRLFERRSDQWRRGLEPGPLPPVNGIWCRLREPCGDDPLLAHALLAYVCDLDLMSTAMRPRGRGSLDRTMQAASLDHAMWFHAPIHPERWFYYDLEGPCATNNRGLGRGALYQDGYLVGTAMQEGLLRERRDHRPDHQRNEAYGPMGR</sequence>
<dbReference type="Pfam" id="PF13622">
    <property type="entry name" value="4HBT_3"/>
    <property type="match status" value="1"/>
</dbReference>
<accession>A0A5Q4ZJU1</accession>
<name>A0A5Q4ZJU1_9BURK</name>
<dbReference type="InterPro" id="IPR049449">
    <property type="entry name" value="TesB_ACOT8-like_N"/>
</dbReference>
<dbReference type="InterPro" id="IPR003703">
    <property type="entry name" value="Acyl_CoA_thio"/>
</dbReference>
<dbReference type="CDD" id="cd03445">
    <property type="entry name" value="Thioesterase_II_repeat2"/>
    <property type="match status" value="1"/>
</dbReference>
<evidence type="ECO:0000256" key="3">
    <source>
        <dbReference type="SAM" id="MobiDB-lite"/>
    </source>
</evidence>
<dbReference type="GO" id="GO:0047617">
    <property type="term" value="F:fatty acyl-CoA hydrolase activity"/>
    <property type="evidence" value="ECO:0007669"/>
    <property type="project" value="InterPro"/>
</dbReference>
<dbReference type="PANTHER" id="PTHR11066">
    <property type="entry name" value="ACYL-COA THIOESTERASE"/>
    <property type="match status" value="1"/>
</dbReference>
<dbReference type="Gene3D" id="2.40.160.210">
    <property type="entry name" value="Acyl-CoA thioesterase, double hotdog domain"/>
    <property type="match status" value="1"/>
</dbReference>
<organism evidence="6 7">
    <name type="scientific">Paraburkholderia dioscoreae</name>
    <dbReference type="NCBI Taxonomy" id="2604047"/>
    <lineage>
        <taxon>Bacteria</taxon>
        <taxon>Pseudomonadati</taxon>
        <taxon>Pseudomonadota</taxon>
        <taxon>Betaproteobacteria</taxon>
        <taxon>Burkholderiales</taxon>
        <taxon>Burkholderiaceae</taxon>
        <taxon>Paraburkholderia</taxon>
    </lineage>
</organism>
<keyword evidence="2" id="KW-0378">Hydrolase</keyword>
<dbReference type="InterPro" id="IPR025652">
    <property type="entry name" value="TesB_C"/>
</dbReference>
<evidence type="ECO:0000256" key="1">
    <source>
        <dbReference type="ARBA" id="ARBA00006538"/>
    </source>
</evidence>